<dbReference type="Gene3D" id="3.40.50.12270">
    <property type="match status" value="1"/>
</dbReference>
<dbReference type="Proteomes" id="UP000287306">
    <property type="component" value="Unassembled WGS sequence"/>
</dbReference>
<evidence type="ECO:0000313" key="12">
    <source>
        <dbReference type="Proteomes" id="UP000287467"/>
    </source>
</evidence>
<dbReference type="EMBL" id="PELM01000122">
    <property type="protein sequence ID" value="RTH03453.1"/>
    <property type="molecule type" value="Genomic_DNA"/>
</dbReference>
<accession>A0A430RXW2</accession>
<evidence type="ECO:0000313" key="11">
    <source>
        <dbReference type="Proteomes" id="UP000287306"/>
    </source>
</evidence>
<dbReference type="EMBL" id="PEMH01000144">
    <property type="protein sequence ID" value="RTI00702.1"/>
    <property type="molecule type" value="Genomic_DNA"/>
</dbReference>
<organism evidence="4 8">
    <name type="scientific">Thermus scotoductus</name>
    <dbReference type="NCBI Taxonomy" id="37636"/>
    <lineage>
        <taxon>Bacteria</taxon>
        <taxon>Thermotogati</taxon>
        <taxon>Deinococcota</taxon>
        <taxon>Deinococci</taxon>
        <taxon>Thermales</taxon>
        <taxon>Thermaceae</taxon>
        <taxon>Thermus</taxon>
    </lineage>
</organism>
<dbReference type="Proteomes" id="UP000287467">
    <property type="component" value="Unassembled WGS sequence"/>
</dbReference>
<evidence type="ECO:0000313" key="14">
    <source>
        <dbReference type="Proteomes" id="UP000288347"/>
    </source>
</evidence>
<dbReference type="Proteomes" id="UP000288347">
    <property type="component" value="Unassembled WGS sequence"/>
</dbReference>
<protein>
    <recommendedName>
        <fullName evidence="15">Alpha/beta hydrolase</fullName>
    </recommendedName>
</protein>
<evidence type="ECO:0000313" key="1">
    <source>
        <dbReference type="EMBL" id="RTH03453.1"/>
    </source>
</evidence>
<evidence type="ECO:0000313" key="10">
    <source>
        <dbReference type="Proteomes" id="UP000287155"/>
    </source>
</evidence>
<evidence type="ECO:0000313" key="9">
    <source>
        <dbReference type="Proteomes" id="UP000286910"/>
    </source>
</evidence>
<dbReference type="EMBL" id="PELW01000155">
    <property type="protein sequence ID" value="RTH25831.1"/>
    <property type="molecule type" value="Genomic_DNA"/>
</dbReference>
<dbReference type="InterPro" id="IPR029058">
    <property type="entry name" value="AB_hydrolase_fold"/>
</dbReference>
<evidence type="ECO:0000313" key="8">
    <source>
        <dbReference type="Proteomes" id="UP000286712"/>
    </source>
</evidence>
<sequence>MRRTGYLHLYGLNLVFDRLGRGPAVLLLAEEAEVWPEVLPQGFTFYLLDLPGYGRTGGPSMAPEELAEYVVGFLVMLNLGSPPILVRGIGEAVGEVLRDRGYRVFSGDALDEGLKRAVNMD</sequence>
<dbReference type="SUPFAM" id="SSF53474">
    <property type="entry name" value="alpha/beta-Hydrolases"/>
    <property type="match status" value="1"/>
</dbReference>
<dbReference type="EMBL" id="PEMW01000478">
    <property type="protein sequence ID" value="RTI47623.1"/>
    <property type="molecule type" value="Genomic_DNA"/>
</dbReference>
<gene>
    <name evidence="7" type="ORF">CSW14_13795</name>
    <name evidence="6" type="ORF">CSW27_09515</name>
    <name evidence="5" type="ORF">CSW29_05430</name>
    <name evidence="3" type="ORF">CSW38_13420</name>
    <name evidence="4" type="ORF">CSW40_06335</name>
    <name evidence="2" type="ORF">CSW45_06350</name>
    <name evidence="1" type="ORF">CSW50_05090</name>
</gene>
<comment type="caution">
    <text evidence="4">The sequence shown here is derived from an EMBL/GenBank/DDBJ whole genome shotgun (WGS) entry which is preliminary data.</text>
</comment>
<evidence type="ECO:0000313" key="13">
    <source>
        <dbReference type="Proteomes" id="UP000288082"/>
    </source>
</evidence>
<evidence type="ECO:0008006" key="15">
    <source>
        <dbReference type="Google" id="ProtNLM"/>
    </source>
</evidence>
<evidence type="ECO:0000313" key="6">
    <source>
        <dbReference type="EMBL" id="RTI12800.1"/>
    </source>
</evidence>
<dbReference type="Proteomes" id="UP000286712">
    <property type="component" value="Unassembled WGS sequence"/>
</dbReference>
<dbReference type="EMBL" id="PELY01000437">
    <property type="protein sequence ID" value="RTH22362.1"/>
    <property type="molecule type" value="Genomic_DNA"/>
</dbReference>
<dbReference type="AlphaFoldDB" id="A0A430RXW2"/>
<name>A0A430RXW2_THESC</name>
<dbReference type="Proteomes" id="UP000286910">
    <property type="component" value="Unassembled WGS sequence"/>
</dbReference>
<evidence type="ECO:0000313" key="5">
    <source>
        <dbReference type="EMBL" id="RTI00702.1"/>
    </source>
</evidence>
<dbReference type="EMBL" id="PEMJ01000318">
    <property type="protein sequence ID" value="RTI12800.1"/>
    <property type="molecule type" value="Genomic_DNA"/>
</dbReference>
<dbReference type="RefSeq" id="WP_038029744.1">
    <property type="nucleotide sequence ID" value="NZ_PELL01000033.1"/>
</dbReference>
<reference evidence="8 9" key="1">
    <citation type="journal article" date="2019" name="Extremophiles">
        <title>Biogeography of thermophiles and predominance of Thermus scotoductus in domestic water heaters.</title>
        <authorList>
            <person name="Wilpiszeski R.L."/>
            <person name="Zhang Z."/>
            <person name="House C.H."/>
        </authorList>
    </citation>
    <scope>NUCLEOTIDE SEQUENCE [LARGE SCALE GENOMIC DNA]</scope>
    <source>
        <strain evidence="6 10">14_S14</strain>
        <strain evidence="5 14">16_S16</strain>
        <strain evidence="7 12">1_S1</strain>
        <strain evidence="3 11">25_S25</strain>
        <strain evidence="4 8">27_S27</strain>
        <strain evidence="2 9">32_S32</strain>
        <strain evidence="1 13">38_S38</strain>
    </source>
</reference>
<dbReference type="Proteomes" id="UP000287155">
    <property type="component" value="Unassembled WGS sequence"/>
</dbReference>
<evidence type="ECO:0000313" key="3">
    <source>
        <dbReference type="EMBL" id="RTH22362.1"/>
    </source>
</evidence>
<dbReference type="EMBL" id="PELR01000166">
    <property type="protein sequence ID" value="RTH03788.1"/>
    <property type="molecule type" value="Genomic_DNA"/>
</dbReference>
<evidence type="ECO:0000313" key="2">
    <source>
        <dbReference type="EMBL" id="RTH03788.1"/>
    </source>
</evidence>
<dbReference type="Proteomes" id="UP000288082">
    <property type="component" value="Unassembled WGS sequence"/>
</dbReference>
<proteinExistence type="predicted"/>
<evidence type="ECO:0000313" key="7">
    <source>
        <dbReference type="EMBL" id="RTI47623.1"/>
    </source>
</evidence>
<evidence type="ECO:0000313" key="4">
    <source>
        <dbReference type="EMBL" id="RTH25831.1"/>
    </source>
</evidence>